<dbReference type="EMBL" id="JAINDJ010000008">
    <property type="protein sequence ID" value="KAG9440084.1"/>
    <property type="molecule type" value="Genomic_DNA"/>
</dbReference>
<comment type="caution">
    <text evidence="1">The sequence shown here is derived from an EMBL/GenBank/DDBJ whole genome shotgun (WGS) entry which is preliminary data.</text>
</comment>
<dbReference type="AlphaFoldDB" id="A0AAV7DV21"/>
<evidence type="ECO:0000313" key="2">
    <source>
        <dbReference type="Proteomes" id="UP000825729"/>
    </source>
</evidence>
<keyword evidence="2" id="KW-1185">Reference proteome</keyword>
<accession>A0AAV7DV21</accession>
<proteinExistence type="predicted"/>
<gene>
    <name evidence="1" type="ORF">H6P81_020249</name>
</gene>
<dbReference type="Proteomes" id="UP000825729">
    <property type="component" value="Unassembled WGS sequence"/>
</dbReference>
<reference evidence="1 2" key="1">
    <citation type="submission" date="2021-07" db="EMBL/GenBank/DDBJ databases">
        <title>The Aristolochia fimbriata genome: insights into angiosperm evolution, floral development and chemical biosynthesis.</title>
        <authorList>
            <person name="Jiao Y."/>
        </authorList>
    </citation>
    <scope>NUCLEOTIDE SEQUENCE [LARGE SCALE GENOMIC DNA]</scope>
    <source>
        <strain evidence="1">IBCAS-2021</strain>
        <tissue evidence="1">Leaf</tissue>
    </source>
</reference>
<protein>
    <submittedName>
        <fullName evidence="1">Uncharacterized protein</fullName>
    </submittedName>
</protein>
<evidence type="ECO:0000313" key="1">
    <source>
        <dbReference type="EMBL" id="KAG9440084.1"/>
    </source>
</evidence>
<organism evidence="1 2">
    <name type="scientific">Aristolochia fimbriata</name>
    <name type="common">White veined hardy Dutchman's pipe vine</name>
    <dbReference type="NCBI Taxonomy" id="158543"/>
    <lineage>
        <taxon>Eukaryota</taxon>
        <taxon>Viridiplantae</taxon>
        <taxon>Streptophyta</taxon>
        <taxon>Embryophyta</taxon>
        <taxon>Tracheophyta</taxon>
        <taxon>Spermatophyta</taxon>
        <taxon>Magnoliopsida</taxon>
        <taxon>Magnoliidae</taxon>
        <taxon>Piperales</taxon>
        <taxon>Aristolochiaceae</taxon>
        <taxon>Aristolochia</taxon>
    </lineage>
</organism>
<sequence length="129" mass="14842">MPRQKRGPESSPIKLKKCFIVYEDIFNHRQLSCRERARPECRPRQVFFAARGETHCKFASLRIQKCFAGTGLRGQGLALAPRVLAKAPLLRRKEETIEFCGFIRRWATLARGEIRPLPSLRVPTRPSLP</sequence>
<name>A0AAV7DV21_ARIFI</name>